<keyword evidence="8" id="KW-1185">Reference proteome</keyword>
<dbReference type="SMART" id="SM00345">
    <property type="entry name" value="HTH_GNTR"/>
    <property type="match status" value="1"/>
</dbReference>
<dbReference type="Pfam" id="PF00155">
    <property type="entry name" value="Aminotran_1_2"/>
    <property type="match status" value="1"/>
</dbReference>
<keyword evidence="3" id="KW-0805">Transcription regulation</keyword>
<dbReference type="GO" id="GO:0030170">
    <property type="term" value="F:pyridoxal phosphate binding"/>
    <property type="evidence" value="ECO:0007669"/>
    <property type="project" value="InterPro"/>
</dbReference>
<dbReference type="OrthoDB" id="199743at2"/>
<dbReference type="SUPFAM" id="SSF53383">
    <property type="entry name" value="PLP-dependent transferases"/>
    <property type="match status" value="1"/>
</dbReference>
<evidence type="ECO:0000256" key="4">
    <source>
        <dbReference type="ARBA" id="ARBA00023125"/>
    </source>
</evidence>
<dbReference type="SUPFAM" id="SSF46785">
    <property type="entry name" value="Winged helix' DNA-binding domain"/>
    <property type="match status" value="1"/>
</dbReference>
<protein>
    <submittedName>
        <fullName evidence="7">GntR family transcriptional regulator</fullName>
    </submittedName>
</protein>
<dbReference type="PRINTS" id="PR00035">
    <property type="entry name" value="HTHGNTR"/>
</dbReference>
<evidence type="ECO:0000313" key="7">
    <source>
        <dbReference type="EMBL" id="PJJ81356.1"/>
    </source>
</evidence>
<reference evidence="7 8" key="1">
    <citation type="submission" date="2017-11" db="EMBL/GenBank/DDBJ databases">
        <title>Genomic Encyclopedia of Archaeal and Bacterial Type Strains, Phase II (KMG-II): From Individual Species to Whole Genera.</title>
        <authorList>
            <person name="Goeker M."/>
        </authorList>
    </citation>
    <scope>NUCLEOTIDE SEQUENCE [LARGE SCALE GENOMIC DNA]</scope>
    <source>
        <strain evidence="7 8">DSM 16400</strain>
    </source>
</reference>
<dbReference type="InterPro" id="IPR036388">
    <property type="entry name" value="WH-like_DNA-bd_sf"/>
</dbReference>
<dbReference type="InterPro" id="IPR036390">
    <property type="entry name" value="WH_DNA-bd_sf"/>
</dbReference>
<feature type="domain" description="HTH gntR-type" evidence="6">
    <location>
        <begin position="22"/>
        <end position="90"/>
    </location>
</feature>
<sequence length="473" mass="50184">MNSLSARALVVMMGEWRAAGSNAAYLAVSDRIRLLIMDGRILTSTRLPAERELALALGISRTTVSAAYSALREGGYVESTRGSGSVAQLPHRASLIPDPAAPQMLDFSKSTIAAAPEVIEASRRAAEQLPAYLGESGFDPVGIPVLREAIAQRYADRGLPTSPDQIMVTLGAQHAIALISRTLMSRGDRALMENPSYPHALDALRAAGARLVPVGVSTETGWDAIAVEQAIQRTSPSLAYLMPDFHNPTGQSMPDELRAKVLSLAARQGTAVIADETMAELDLDGTGSRLPFAAHGNAISVGSVGKTVWGGLRTGWIRADHATIRQLVRARSAGDLGTPLLEQLVVTNILETFPSILDARRTSLRAGREHLSSLLAEQLPSWQVPHTPGGMTAWIGLGQPVSSQLVLAARNEGLVIAAGPRFGMDGAFERFLRIPFSVGSAELEQGVSALAAAWSTVMRHPFSPASSEFANVV</sequence>
<comment type="similarity">
    <text evidence="1">In the C-terminal section; belongs to the class-I pyridoxal-phosphate-dependent aminotransferase family.</text>
</comment>
<evidence type="ECO:0000256" key="3">
    <source>
        <dbReference type="ARBA" id="ARBA00023015"/>
    </source>
</evidence>
<accession>A0A2M9D6N7</accession>
<dbReference type="Proteomes" id="UP000231742">
    <property type="component" value="Unassembled WGS sequence"/>
</dbReference>
<dbReference type="RefSeq" id="WP_100388048.1">
    <property type="nucleotide sequence ID" value="NZ_BMZU01000001.1"/>
</dbReference>
<dbReference type="InterPro" id="IPR004839">
    <property type="entry name" value="Aminotransferase_I/II_large"/>
</dbReference>
<evidence type="ECO:0000256" key="5">
    <source>
        <dbReference type="ARBA" id="ARBA00023163"/>
    </source>
</evidence>
<comment type="caution">
    <text evidence="7">The sequence shown here is derived from an EMBL/GenBank/DDBJ whole genome shotgun (WGS) entry which is preliminary data.</text>
</comment>
<evidence type="ECO:0000313" key="8">
    <source>
        <dbReference type="Proteomes" id="UP000231742"/>
    </source>
</evidence>
<proteinExistence type="inferred from homology"/>
<dbReference type="InterPro" id="IPR015421">
    <property type="entry name" value="PyrdxlP-dep_Trfase_major"/>
</dbReference>
<dbReference type="Gene3D" id="3.40.640.10">
    <property type="entry name" value="Type I PLP-dependent aspartate aminotransferase-like (Major domain)"/>
    <property type="match status" value="1"/>
</dbReference>
<dbReference type="InterPro" id="IPR000524">
    <property type="entry name" value="Tscrpt_reg_HTH_GntR"/>
</dbReference>
<dbReference type="AlphaFoldDB" id="A0A2M9D6N7"/>
<dbReference type="CDD" id="cd00609">
    <property type="entry name" value="AAT_like"/>
    <property type="match status" value="1"/>
</dbReference>
<dbReference type="GO" id="GO:0003700">
    <property type="term" value="F:DNA-binding transcription factor activity"/>
    <property type="evidence" value="ECO:0007669"/>
    <property type="project" value="InterPro"/>
</dbReference>
<dbReference type="Pfam" id="PF00392">
    <property type="entry name" value="GntR"/>
    <property type="match status" value="1"/>
</dbReference>
<dbReference type="EMBL" id="PGFH01000001">
    <property type="protein sequence ID" value="PJJ81356.1"/>
    <property type="molecule type" value="Genomic_DNA"/>
</dbReference>
<name>A0A2M9D6N7_9MICO</name>
<dbReference type="CDD" id="cd07377">
    <property type="entry name" value="WHTH_GntR"/>
    <property type="match status" value="1"/>
</dbReference>
<dbReference type="InterPro" id="IPR015424">
    <property type="entry name" value="PyrdxlP-dep_Trfase"/>
</dbReference>
<keyword evidence="2" id="KW-0663">Pyridoxal phosphate</keyword>
<dbReference type="PANTHER" id="PTHR46577">
    <property type="entry name" value="HTH-TYPE TRANSCRIPTIONAL REGULATORY PROTEIN GABR"/>
    <property type="match status" value="1"/>
</dbReference>
<evidence type="ECO:0000256" key="1">
    <source>
        <dbReference type="ARBA" id="ARBA00005384"/>
    </source>
</evidence>
<gene>
    <name evidence="7" type="ORF">CLV85_0529</name>
</gene>
<organism evidence="7 8">
    <name type="scientific">Salinibacterium amurskyense</name>
    <dbReference type="NCBI Taxonomy" id="205941"/>
    <lineage>
        <taxon>Bacteria</taxon>
        <taxon>Bacillati</taxon>
        <taxon>Actinomycetota</taxon>
        <taxon>Actinomycetes</taxon>
        <taxon>Micrococcales</taxon>
        <taxon>Microbacteriaceae</taxon>
        <taxon>Salinibacterium</taxon>
    </lineage>
</organism>
<keyword evidence="4" id="KW-0238">DNA-binding</keyword>
<dbReference type="InterPro" id="IPR051446">
    <property type="entry name" value="HTH_trans_reg/aminotransferase"/>
</dbReference>
<dbReference type="Gene3D" id="1.10.10.10">
    <property type="entry name" value="Winged helix-like DNA-binding domain superfamily/Winged helix DNA-binding domain"/>
    <property type="match status" value="1"/>
</dbReference>
<evidence type="ECO:0000256" key="2">
    <source>
        <dbReference type="ARBA" id="ARBA00022898"/>
    </source>
</evidence>
<evidence type="ECO:0000259" key="6">
    <source>
        <dbReference type="PROSITE" id="PS50949"/>
    </source>
</evidence>
<dbReference type="PROSITE" id="PS50949">
    <property type="entry name" value="HTH_GNTR"/>
    <property type="match status" value="1"/>
</dbReference>
<dbReference type="GO" id="GO:0003677">
    <property type="term" value="F:DNA binding"/>
    <property type="evidence" value="ECO:0007669"/>
    <property type="project" value="UniProtKB-KW"/>
</dbReference>
<dbReference type="PANTHER" id="PTHR46577:SF1">
    <property type="entry name" value="HTH-TYPE TRANSCRIPTIONAL REGULATORY PROTEIN GABR"/>
    <property type="match status" value="1"/>
</dbReference>
<keyword evidence="5" id="KW-0804">Transcription</keyword>